<keyword evidence="1" id="KW-0472">Membrane</keyword>
<keyword evidence="1" id="KW-0812">Transmembrane</keyword>
<feature type="transmembrane region" description="Helical" evidence="1">
    <location>
        <begin position="29"/>
        <end position="49"/>
    </location>
</feature>
<comment type="caution">
    <text evidence="2">The sequence shown here is derived from an EMBL/GenBank/DDBJ whole genome shotgun (WGS) entry which is preliminary data.</text>
</comment>
<sequence>MTFEEQLLMDLKAEISARAQRARRTTRRLLAGAAVAGVAAVGAIALPLVTGAQPPAYAVSKNPDGTVRVEVNEFRDADKLERDLARAGVTADVTYLRPGTRCRGDRGRIVGGEEPTTPEDWRTSVSYRAARPAGAGVDLSPAYVKPGQTLVMEFTENADQTSGPAKPRVLWQFKALVVEGPVQPCVLEADPGWNDLGGPAGRPPAGS</sequence>
<evidence type="ECO:0000313" key="2">
    <source>
        <dbReference type="EMBL" id="MCK2221336.1"/>
    </source>
</evidence>
<name>A0ABT0G9Q0_9ACTN</name>
<dbReference type="RefSeq" id="WP_242373781.1">
    <property type="nucleotide sequence ID" value="NZ_JAKRKC020000003.1"/>
</dbReference>
<dbReference type="EMBL" id="JAKRKC020000003">
    <property type="protein sequence ID" value="MCK2221336.1"/>
    <property type="molecule type" value="Genomic_DNA"/>
</dbReference>
<keyword evidence="3" id="KW-1185">Reference proteome</keyword>
<organism evidence="2 3">
    <name type="scientific">Actinomadura luzonensis</name>
    <dbReference type="NCBI Taxonomy" id="2805427"/>
    <lineage>
        <taxon>Bacteria</taxon>
        <taxon>Bacillati</taxon>
        <taxon>Actinomycetota</taxon>
        <taxon>Actinomycetes</taxon>
        <taxon>Streptosporangiales</taxon>
        <taxon>Thermomonosporaceae</taxon>
        <taxon>Actinomadura</taxon>
    </lineage>
</organism>
<keyword evidence="1" id="KW-1133">Transmembrane helix</keyword>
<accession>A0ABT0G9Q0</accession>
<evidence type="ECO:0000256" key="1">
    <source>
        <dbReference type="SAM" id="Phobius"/>
    </source>
</evidence>
<reference evidence="2 3" key="1">
    <citation type="submission" date="2022-04" db="EMBL/GenBank/DDBJ databases">
        <title>Genome draft of Actinomadura sp. ATCC 31491.</title>
        <authorList>
            <person name="Shi X."/>
            <person name="Du Y."/>
        </authorList>
    </citation>
    <scope>NUCLEOTIDE SEQUENCE [LARGE SCALE GENOMIC DNA]</scope>
    <source>
        <strain evidence="2 3">ATCC 31491</strain>
    </source>
</reference>
<proteinExistence type="predicted"/>
<dbReference type="Proteomes" id="UP001317259">
    <property type="component" value="Unassembled WGS sequence"/>
</dbReference>
<gene>
    <name evidence="2" type="ORF">MF672_047160</name>
</gene>
<evidence type="ECO:0000313" key="3">
    <source>
        <dbReference type="Proteomes" id="UP001317259"/>
    </source>
</evidence>
<protein>
    <submittedName>
        <fullName evidence="2">Uncharacterized protein</fullName>
    </submittedName>
</protein>